<evidence type="ECO:0000256" key="7">
    <source>
        <dbReference type="ARBA" id="ARBA00023136"/>
    </source>
</evidence>
<dbReference type="SUPFAM" id="SSF103190">
    <property type="entry name" value="Sensory domain-like"/>
    <property type="match status" value="1"/>
</dbReference>
<dbReference type="SUPFAM" id="SSF58104">
    <property type="entry name" value="Methyl-accepting chemotaxis protein (MCP) signaling domain"/>
    <property type="match status" value="1"/>
</dbReference>
<comment type="caution">
    <text evidence="14">The sequence shown here is derived from an EMBL/GenBank/DDBJ whole genome shotgun (WGS) entry which is preliminary data.</text>
</comment>
<reference evidence="14" key="1">
    <citation type="submission" date="2022-02" db="EMBL/GenBank/DDBJ databases">
        <title>Crop Bioprotection Bacillus Genome Sequencing.</title>
        <authorList>
            <person name="Dunlap C."/>
        </authorList>
    </citation>
    <scope>NUCLEOTIDE SEQUENCE</scope>
    <source>
        <strain evidence="14">98-1</strain>
    </source>
</reference>
<evidence type="ECO:0000259" key="13">
    <source>
        <dbReference type="PROSITE" id="PS50885"/>
    </source>
</evidence>
<dbReference type="CDD" id="cd11386">
    <property type="entry name" value="MCP_signal"/>
    <property type="match status" value="1"/>
</dbReference>
<evidence type="ECO:0000256" key="6">
    <source>
        <dbReference type="ARBA" id="ARBA00022989"/>
    </source>
</evidence>
<evidence type="ECO:0000259" key="12">
    <source>
        <dbReference type="PROSITE" id="PS50111"/>
    </source>
</evidence>
<dbReference type="Gene3D" id="3.30.450.20">
    <property type="entry name" value="PAS domain"/>
    <property type="match status" value="2"/>
</dbReference>
<evidence type="ECO:0000256" key="2">
    <source>
        <dbReference type="ARBA" id="ARBA00022475"/>
    </source>
</evidence>
<accession>A0AAP3FW42</accession>
<keyword evidence="5 11" id="KW-0812">Transmembrane</keyword>
<evidence type="ECO:0000256" key="10">
    <source>
        <dbReference type="PROSITE-ProRule" id="PRU00284"/>
    </source>
</evidence>
<dbReference type="Gene3D" id="1.10.287.950">
    <property type="entry name" value="Methyl-accepting chemotaxis protein"/>
    <property type="match status" value="1"/>
</dbReference>
<dbReference type="SMART" id="SM00319">
    <property type="entry name" value="TarH"/>
    <property type="match status" value="1"/>
</dbReference>
<evidence type="ECO:0000256" key="8">
    <source>
        <dbReference type="ARBA" id="ARBA00023224"/>
    </source>
</evidence>
<keyword evidence="8 10" id="KW-0807">Transducer</keyword>
<sequence>MKTFINWLKKPSISRKLILSFIAILIIPILILEFSSYRSASSKLEQQIMGSAKTSVDTFNTTVTNDLGAKAKGVTFFSESLKSSVFKGKTNQEELKAKFSQYVSINEGVARIYGGAENGTYIQAPNEKLPEGYDPRQRPWYQDAMKAGGEIVVTDPYVAASDGSMVITIAQELKDGSGVVAMDITIDKLLEQMKQIKVGKEGYVFIATKNKTYVAHQNHKAGEKLSGDWVAKMYADNSGDFKYTLNNEDKKMSYTTNELTGWKIAGTMYMDEIKDASKSVLITGMIVLIASIAIGGVLILFIVRSITKPLKRLVQSSKTISSGDLTETIDIRSKDELGELGESFNEMGQSLRSLISAIQDSVNNVAASSEQLTASAGQTSKATEHITMAIEQFSNGNEEQSEKVESSSHQLNLMNGDLQHVSETSSDITKASIQSTEIAGTGEKFVQQTVGQMNSINQSVQQAEAVVKGLEGKSKDITSILRVINGIADQTNLLALNAAIEAARAGESGRGFSVVAEEVRKLAVQSADSAKEIEKLIQEIVGEIETSLHMFKEVNQEVQSGLVVTDNTKESFQSIFSMTNEIAGKLQTMNSTVEQLSDRSQHVSAAVGGIADVSKESSASIQDIAASAEEQLASMEEISSSATTLSQMAEELRDLTKQFKIE</sequence>
<dbReference type="RefSeq" id="WP_268544100.1">
    <property type="nucleotide sequence ID" value="NZ_JALAOH010000041.1"/>
</dbReference>
<evidence type="ECO:0000256" key="9">
    <source>
        <dbReference type="ARBA" id="ARBA00029447"/>
    </source>
</evidence>
<evidence type="ECO:0000256" key="3">
    <source>
        <dbReference type="ARBA" id="ARBA00022481"/>
    </source>
</evidence>
<dbReference type="SMART" id="SM00304">
    <property type="entry name" value="HAMP"/>
    <property type="match status" value="1"/>
</dbReference>
<evidence type="ECO:0000256" key="4">
    <source>
        <dbReference type="ARBA" id="ARBA00022500"/>
    </source>
</evidence>
<dbReference type="AlphaFoldDB" id="A0AAP3FW42"/>
<dbReference type="Pfam" id="PF00672">
    <property type="entry name" value="HAMP"/>
    <property type="match status" value="1"/>
</dbReference>
<dbReference type="InterPro" id="IPR029151">
    <property type="entry name" value="Sensor-like_sf"/>
</dbReference>
<feature type="domain" description="Methyl-accepting transducer" evidence="12">
    <location>
        <begin position="375"/>
        <end position="611"/>
    </location>
</feature>
<dbReference type="CDD" id="cd12912">
    <property type="entry name" value="PDC2_MCP_like"/>
    <property type="match status" value="1"/>
</dbReference>
<dbReference type="CDD" id="cd12913">
    <property type="entry name" value="PDC1_MCP_like"/>
    <property type="match status" value="1"/>
</dbReference>
<dbReference type="PANTHER" id="PTHR32089">
    <property type="entry name" value="METHYL-ACCEPTING CHEMOTAXIS PROTEIN MCPB"/>
    <property type="match status" value="1"/>
</dbReference>
<dbReference type="PROSITE" id="PS50111">
    <property type="entry name" value="CHEMOTAXIS_TRANSDUC_2"/>
    <property type="match status" value="1"/>
</dbReference>
<dbReference type="PROSITE" id="PS50885">
    <property type="entry name" value="HAMP"/>
    <property type="match status" value="1"/>
</dbReference>
<keyword evidence="3" id="KW-0488">Methylation</keyword>
<dbReference type="InterPro" id="IPR004089">
    <property type="entry name" value="MCPsignal_dom"/>
</dbReference>
<dbReference type="InterPro" id="IPR003660">
    <property type="entry name" value="HAMP_dom"/>
</dbReference>
<protein>
    <submittedName>
        <fullName evidence="14">Methyl-accepting chemotaxis protein</fullName>
    </submittedName>
</protein>
<dbReference type="Proteomes" id="UP001067121">
    <property type="component" value="Unassembled WGS sequence"/>
</dbReference>
<dbReference type="Pfam" id="PF02743">
    <property type="entry name" value="dCache_1"/>
    <property type="match status" value="1"/>
</dbReference>
<keyword evidence="7 11" id="KW-0472">Membrane</keyword>
<dbReference type="SMART" id="SM00283">
    <property type="entry name" value="MA"/>
    <property type="match status" value="1"/>
</dbReference>
<organism evidence="14 15">
    <name type="scientific">Bacillus vallismortis</name>
    <dbReference type="NCBI Taxonomy" id="72361"/>
    <lineage>
        <taxon>Bacteria</taxon>
        <taxon>Bacillati</taxon>
        <taxon>Bacillota</taxon>
        <taxon>Bacilli</taxon>
        <taxon>Bacillales</taxon>
        <taxon>Bacillaceae</taxon>
        <taxon>Bacillus</taxon>
    </lineage>
</organism>
<evidence type="ECO:0000256" key="1">
    <source>
        <dbReference type="ARBA" id="ARBA00004651"/>
    </source>
</evidence>
<evidence type="ECO:0000313" key="15">
    <source>
        <dbReference type="Proteomes" id="UP001067121"/>
    </source>
</evidence>
<name>A0AAP3FW42_BACVA</name>
<dbReference type="GO" id="GO:0007165">
    <property type="term" value="P:signal transduction"/>
    <property type="evidence" value="ECO:0007669"/>
    <property type="project" value="UniProtKB-KW"/>
</dbReference>
<feature type="domain" description="HAMP" evidence="13">
    <location>
        <begin position="304"/>
        <end position="356"/>
    </location>
</feature>
<evidence type="ECO:0000256" key="5">
    <source>
        <dbReference type="ARBA" id="ARBA00022692"/>
    </source>
</evidence>
<evidence type="ECO:0000313" key="14">
    <source>
        <dbReference type="EMBL" id="MCY8317720.1"/>
    </source>
</evidence>
<comment type="subcellular location">
    <subcellularLocation>
        <location evidence="1">Cell membrane</location>
        <topology evidence="1">Multi-pass membrane protein</topology>
    </subcellularLocation>
</comment>
<evidence type="ECO:0000256" key="11">
    <source>
        <dbReference type="SAM" id="Phobius"/>
    </source>
</evidence>
<keyword evidence="4" id="KW-0145">Chemotaxis</keyword>
<dbReference type="EMBL" id="JALAOH010000041">
    <property type="protein sequence ID" value="MCY8317720.1"/>
    <property type="molecule type" value="Genomic_DNA"/>
</dbReference>
<dbReference type="CDD" id="cd06225">
    <property type="entry name" value="HAMP"/>
    <property type="match status" value="1"/>
</dbReference>
<dbReference type="InterPro" id="IPR033479">
    <property type="entry name" value="dCache_1"/>
</dbReference>
<dbReference type="GO" id="GO:0006935">
    <property type="term" value="P:chemotaxis"/>
    <property type="evidence" value="ECO:0007669"/>
    <property type="project" value="UniProtKB-KW"/>
</dbReference>
<gene>
    <name evidence="14" type="ORF">MOC71_13500</name>
</gene>
<dbReference type="FunFam" id="1.10.8.500:FF:000002">
    <property type="entry name" value="Methyl-accepting chemotaxis protein"/>
    <property type="match status" value="1"/>
</dbReference>
<feature type="transmembrane region" description="Helical" evidence="11">
    <location>
        <begin position="280"/>
        <end position="303"/>
    </location>
</feature>
<comment type="similarity">
    <text evidence="9">Belongs to the methyl-accepting chemotaxis (MCP) protein family.</text>
</comment>
<proteinExistence type="inferred from homology"/>
<keyword evidence="2" id="KW-1003">Cell membrane</keyword>
<dbReference type="PANTHER" id="PTHR32089:SF114">
    <property type="entry name" value="METHYL-ACCEPTING CHEMOTAXIS PROTEIN MCPB"/>
    <property type="match status" value="1"/>
</dbReference>
<dbReference type="Gene3D" id="1.10.8.500">
    <property type="entry name" value="HAMP domain in histidine kinase"/>
    <property type="match status" value="1"/>
</dbReference>
<dbReference type="GO" id="GO:0005886">
    <property type="term" value="C:plasma membrane"/>
    <property type="evidence" value="ECO:0007669"/>
    <property type="project" value="UniProtKB-SubCell"/>
</dbReference>
<dbReference type="InterPro" id="IPR003122">
    <property type="entry name" value="Tar_rcpt_lig-bd"/>
</dbReference>
<keyword evidence="6 11" id="KW-1133">Transmembrane helix</keyword>
<dbReference type="Pfam" id="PF00015">
    <property type="entry name" value="MCPsignal"/>
    <property type="match status" value="1"/>
</dbReference>